<dbReference type="Gene3D" id="3.40.50.200">
    <property type="entry name" value="Peptidase S8/S53 domain"/>
    <property type="match status" value="2"/>
</dbReference>
<evidence type="ECO:0000256" key="1">
    <source>
        <dbReference type="ARBA" id="ARBA00011073"/>
    </source>
</evidence>
<dbReference type="Gene3D" id="3.50.30.30">
    <property type="match status" value="1"/>
</dbReference>
<feature type="active site" description="Charge relay system" evidence="6">
    <location>
        <position position="157"/>
    </location>
</feature>
<accession>A0A8K0IBN0</accession>
<evidence type="ECO:0000256" key="7">
    <source>
        <dbReference type="SAM" id="MobiDB-lite"/>
    </source>
</evidence>
<feature type="domain" description="Inhibitor I9" evidence="9">
    <location>
        <begin position="432"/>
        <end position="510"/>
    </location>
</feature>
<dbReference type="PROSITE" id="PS51892">
    <property type="entry name" value="SUBTILASE"/>
    <property type="match status" value="2"/>
</dbReference>
<dbReference type="CDD" id="cd02120">
    <property type="entry name" value="PA_subtilisin_like"/>
    <property type="match status" value="1"/>
</dbReference>
<keyword evidence="11" id="KW-1185">Reference proteome</keyword>
<name>A0A8K0IBN0_COCNU</name>
<gene>
    <name evidence="10" type="ORF">COCNU_06G012180</name>
</gene>
<dbReference type="AlphaFoldDB" id="A0A8K0IBN0"/>
<dbReference type="InterPro" id="IPR037045">
    <property type="entry name" value="S8pro/Inhibitor_I9_sf"/>
</dbReference>
<proteinExistence type="inferred from homology"/>
<dbReference type="PANTHER" id="PTHR10795">
    <property type="entry name" value="PROPROTEIN CONVERTASE SUBTILISIN/KEXIN"/>
    <property type="match status" value="1"/>
</dbReference>
<dbReference type="FunFam" id="3.40.50.200:FF:000006">
    <property type="entry name" value="Subtilisin-like protease SBT1.5"/>
    <property type="match status" value="1"/>
</dbReference>
<keyword evidence="3" id="KW-0732">Signal</keyword>
<evidence type="ECO:0000256" key="5">
    <source>
        <dbReference type="ARBA" id="ARBA00022825"/>
    </source>
</evidence>
<dbReference type="Pfam" id="PF05922">
    <property type="entry name" value="Inhibitor_I9"/>
    <property type="match status" value="2"/>
</dbReference>
<comment type="caution">
    <text evidence="10">The sequence shown here is derived from an EMBL/GenBank/DDBJ whole genome shotgun (WGS) entry which is preliminary data.</text>
</comment>
<dbReference type="Pfam" id="PF00082">
    <property type="entry name" value="Peptidase_S8"/>
    <property type="match status" value="1"/>
</dbReference>
<organism evidence="10 11">
    <name type="scientific">Cocos nucifera</name>
    <name type="common">Coconut palm</name>
    <dbReference type="NCBI Taxonomy" id="13894"/>
    <lineage>
        <taxon>Eukaryota</taxon>
        <taxon>Viridiplantae</taxon>
        <taxon>Streptophyta</taxon>
        <taxon>Embryophyta</taxon>
        <taxon>Tracheophyta</taxon>
        <taxon>Spermatophyta</taxon>
        <taxon>Magnoliopsida</taxon>
        <taxon>Liliopsida</taxon>
        <taxon>Arecaceae</taxon>
        <taxon>Arecoideae</taxon>
        <taxon>Cocoseae</taxon>
        <taxon>Attaleinae</taxon>
        <taxon>Cocos</taxon>
    </lineage>
</organism>
<evidence type="ECO:0000256" key="2">
    <source>
        <dbReference type="ARBA" id="ARBA00022670"/>
    </source>
</evidence>
<feature type="domain" description="Peptidase S8/S53" evidence="8">
    <location>
        <begin position="535"/>
        <end position="781"/>
    </location>
</feature>
<keyword evidence="2 6" id="KW-0645">Protease</keyword>
<feature type="domain" description="Inhibitor I9" evidence="9">
    <location>
        <begin position="4"/>
        <end position="75"/>
    </location>
</feature>
<feature type="active site" description="Charge relay system" evidence="6">
    <location>
        <position position="325"/>
    </location>
</feature>
<dbReference type="Proteomes" id="UP000797356">
    <property type="component" value="Chromosome 6"/>
</dbReference>
<dbReference type="InterPro" id="IPR034197">
    <property type="entry name" value="Peptidases_S8_3"/>
</dbReference>
<dbReference type="EMBL" id="CM017877">
    <property type="protein sequence ID" value="KAG1347389.1"/>
    <property type="molecule type" value="Genomic_DNA"/>
</dbReference>
<evidence type="ECO:0000259" key="8">
    <source>
        <dbReference type="Pfam" id="PF00082"/>
    </source>
</evidence>
<evidence type="ECO:0000313" key="10">
    <source>
        <dbReference type="EMBL" id="KAG1347389.1"/>
    </source>
</evidence>
<protein>
    <submittedName>
        <fullName evidence="10">Uncharacterized protein</fullName>
    </submittedName>
</protein>
<comment type="caution">
    <text evidence="6">Lacks conserved residue(s) required for the propagation of feature annotation.</text>
</comment>
<reference evidence="10" key="2">
    <citation type="submission" date="2019-07" db="EMBL/GenBank/DDBJ databases">
        <authorList>
            <person name="Yang Y."/>
            <person name="Bocs S."/>
            <person name="Baudouin L."/>
        </authorList>
    </citation>
    <scope>NUCLEOTIDE SEQUENCE</scope>
    <source>
        <tissue evidence="10">Spear leaf of Hainan Tall coconut</tissue>
    </source>
</reference>
<dbReference type="OrthoDB" id="206201at2759"/>
<dbReference type="CDD" id="cd04852">
    <property type="entry name" value="Peptidases_S8_3"/>
    <property type="match status" value="1"/>
</dbReference>
<evidence type="ECO:0000256" key="6">
    <source>
        <dbReference type="PROSITE-ProRule" id="PRU01240"/>
    </source>
</evidence>
<feature type="active site" description="Charge relay system" evidence="6">
    <location>
        <position position="110"/>
    </location>
</feature>
<dbReference type="InterPro" id="IPR000209">
    <property type="entry name" value="Peptidase_S8/S53_dom"/>
</dbReference>
<dbReference type="GO" id="GO:0004252">
    <property type="term" value="F:serine-type endopeptidase activity"/>
    <property type="evidence" value="ECO:0007669"/>
    <property type="project" value="UniProtKB-UniRule"/>
</dbReference>
<comment type="similarity">
    <text evidence="1 6">Belongs to the peptidase S8 family.</text>
</comment>
<dbReference type="InterPro" id="IPR036852">
    <property type="entry name" value="Peptidase_S8/S53_dom_sf"/>
</dbReference>
<evidence type="ECO:0000256" key="3">
    <source>
        <dbReference type="ARBA" id="ARBA00022729"/>
    </source>
</evidence>
<keyword evidence="5 6" id="KW-0720">Serine protease</keyword>
<dbReference type="InterPro" id="IPR045051">
    <property type="entry name" value="SBT"/>
</dbReference>
<evidence type="ECO:0000313" key="11">
    <source>
        <dbReference type="Proteomes" id="UP000797356"/>
    </source>
</evidence>
<evidence type="ECO:0000256" key="4">
    <source>
        <dbReference type="ARBA" id="ARBA00022801"/>
    </source>
</evidence>
<dbReference type="SUPFAM" id="SSF52743">
    <property type="entry name" value="Subtilisin-like"/>
    <property type="match status" value="2"/>
</dbReference>
<dbReference type="Gene3D" id="3.30.70.80">
    <property type="entry name" value="Peptidase S8 propeptide/proteinase inhibitor I9"/>
    <property type="match status" value="2"/>
</dbReference>
<evidence type="ECO:0000259" key="9">
    <source>
        <dbReference type="Pfam" id="PF05922"/>
    </source>
</evidence>
<keyword evidence="4 6" id="KW-0378">Hydrolase</keyword>
<sequence length="808" mass="86385">MGERKHEDPNHVTASHHDLLTSILGSKENALSSIVYSYRHGFSGFAAMLTESQAELLADSPEVISVKPSRTYELHTTRSWDFLGLNHMYPTELLLKKSNFGDGVIIGMVDTGICQVGEAFDANNCSRKIIGARYYTAGISDRNLKLDFLSPRGANSHGTFTASTAAGSIVENVSFHGLGAGVARGGAPRARLAIYKAVWGTARGRGAGNSATVLKAIDDAIHDGVDILSLSLTVDEESFGSLHAVAEGITVVYSAGNQGPMPQTLSNTAPWVITVAASTIDRSFPTGITLGNQSFVGQSIFYNSTKDPRSNFKPLVYGDSCAENSLNGINIAGTVVLCVAALVSPTSLFSTALSNVLKAGVKGKLLCLILRASSKIREWSSVLTYLMGSSRDPMVSVELTRNVVGKEVLSPKVAAFSSRGPAILFAGLLKLYIVYMGERKHEDPQHVTASHHDMLTSLLGSKEEALGSIVYSYRHGFSGFAAMLAESQAKLLAESPEVISIRPSRNYQLQTTRSWNFLGLNHAHPTKLLRKSNFGDGVIIGIIDTGIWPESKSFNDDGYGPIPSRWKGKCEVGEAFGINNCSRKIIGAQYYIAGIDKENLKSEYLSPRDSFGHGTHTASIAAGSVVENVSFHGLAAGVARGGAPKARLAIYKAVWKTEGGNGGGNSATVLKAIDDAIHDGVDILSLSLAVEEDSFGALHAVARGITVVYAAGNSGPIPQTLYNTAPWVITVAASTIDRSFPTVITLGDHRSFVGQSIFYNTTKCDRNKHKYSHGWKIWIQISNGSDLEVSDPDPNGSPVSGPDFRIRN</sequence>
<dbReference type="FunFam" id="3.30.70.80:FF:000002">
    <property type="entry name" value="Subtilisin-like protease SBT5.3"/>
    <property type="match status" value="2"/>
</dbReference>
<dbReference type="GO" id="GO:0006508">
    <property type="term" value="P:proteolysis"/>
    <property type="evidence" value="ECO:0007669"/>
    <property type="project" value="UniProtKB-KW"/>
</dbReference>
<reference evidence="10" key="1">
    <citation type="journal article" date="2017" name="Gigascience">
        <title>The genome draft of coconut (Cocos nucifera).</title>
        <authorList>
            <person name="Xiao Y."/>
            <person name="Xu P."/>
            <person name="Fan H."/>
            <person name="Baudouin L."/>
            <person name="Xia W."/>
            <person name="Bocs S."/>
            <person name="Xu J."/>
            <person name="Li Q."/>
            <person name="Guo A."/>
            <person name="Zhou L."/>
            <person name="Li J."/>
            <person name="Wu Y."/>
            <person name="Ma Z."/>
            <person name="Armero A."/>
            <person name="Issali A.E."/>
            <person name="Liu N."/>
            <person name="Peng M."/>
            <person name="Yang Y."/>
        </authorList>
    </citation>
    <scope>NUCLEOTIDE SEQUENCE</scope>
    <source>
        <tissue evidence="10">Spear leaf of Hainan Tall coconut</tissue>
    </source>
</reference>
<dbReference type="InterPro" id="IPR010259">
    <property type="entry name" value="S8pro/Inhibitor_I9"/>
</dbReference>
<feature type="region of interest" description="Disordered" evidence="7">
    <location>
        <begin position="788"/>
        <end position="808"/>
    </location>
</feature>